<dbReference type="GO" id="GO:0004222">
    <property type="term" value="F:metalloendopeptidase activity"/>
    <property type="evidence" value="ECO:0007669"/>
    <property type="project" value="InterPro"/>
</dbReference>
<dbReference type="InterPro" id="IPR051156">
    <property type="entry name" value="Mito/Outer_Membr_Metalloprot"/>
</dbReference>
<keyword evidence="3" id="KW-0479">Metal-binding</keyword>
<evidence type="ECO:0000256" key="5">
    <source>
        <dbReference type="ARBA" id="ARBA00022833"/>
    </source>
</evidence>
<dbReference type="GO" id="GO:0051603">
    <property type="term" value="P:proteolysis involved in protein catabolic process"/>
    <property type="evidence" value="ECO:0007669"/>
    <property type="project" value="TreeGrafter"/>
</dbReference>
<sequence>MAVRTFSSTFRIFRFNVLRLAVTVLTGVSLILAPGVAQAAGASVLRDAEIETIIRSYADPLFRASGIPPESVRIRILDDPSLNAFVTTGNRMFIHSGLLIKTETPLQLIGVIAHETGHIAGGHIARMGPELEKAMMTSLLATALGVVAGVAAGRADAGLAAMSLGGSVAERTFFAFSRTQESSADAFAMKVLDSTNLSAQGLLEFFETLRGQELLVAARQDPYVRTHPLTEDRIIAIEHHVEEKNIPIRIPSQQQALHDRMVAKLFAFLNSQARTLQKYPPSDQGVAARYARSIAYYRRGELDKALPEIDSLIREYPKDPYFYELRGQILVESTRIAEGLPSYRKAVSLAPNAPLIGISYGHALVESDSPADWTEAQSILRNALAQEPDHAFGWRMLGTAYGKAGDEAKAAYAMAEYALLTGDRSQARFQAAKAEKGLKQSDPLWLRLQDIKTQAKPDDAKQ</sequence>
<comment type="caution">
    <text evidence="8">The sequence shown here is derived from an EMBL/GenBank/DDBJ whole genome shotgun (WGS) entry which is preliminary data.</text>
</comment>
<dbReference type="RefSeq" id="WP_221443382.1">
    <property type="nucleotide sequence ID" value="NZ_JACIIX010000003.1"/>
</dbReference>
<reference evidence="8 9" key="1">
    <citation type="submission" date="2020-08" db="EMBL/GenBank/DDBJ databases">
        <title>Genomic Encyclopedia of Type Strains, Phase IV (KMG-IV): sequencing the most valuable type-strain genomes for metagenomic binning, comparative biology and taxonomic classification.</title>
        <authorList>
            <person name="Goeker M."/>
        </authorList>
    </citation>
    <scope>NUCLEOTIDE SEQUENCE [LARGE SCALE GENOMIC DNA]</scope>
    <source>
        <strain evidence="8 9">DSM 11590</strain>
    </source>
</reference>
<dbReference type="CDD" id="cd07324">
    <property type="entry name" value="M48C_Oma1-like"/>
    <property type="match status" value="1"/>
</dbReference>
<evidence type="ECO:0000313" key="8">
    <source>
        <dbReference type="EMBL" id="MBB6209654.1"/>
    </source>
</evidence>
<proteinExistence type="predicted"/>
<dbReference type="AlphaFoldDB" id="A0A7W9ZG41"/>
<evidence type="ECO:0000256" key="6">
    <source>
        <dbReference type="ARBA" id="ARBA00023049"/>
    </source>
</evidence>
<dbReference type="Proteomes" id="UP000544872">
    <property type="component" value="Unassembled WGS sequence"/>
</dbReference>
<evidence type="ECO:0000256" key="1">
    <source>
        <dbReference type="ARBA" id="ARBA00001947"/>
    </source>
</evidence>
<dbReference type="InterPro" id="IPR011990">
    <property type="entry name" value="TPR-like_helical_dom_sf"/>
</dbReference>
<protein>
    <submittedName>
        <fullName evidence="8">Putative Zn-dependent protease</fullName>
    </submittedName>
</protein>
<dbReference type="PANTHER" id="PTHR22726">
    <property type="entry name" value="METALLOENDOPEPTIDASE OMA1"/>
    <property type="match status" value="1"/>
</dbReference>
<feature type="domain" description="Peptidase M48" evidence="7">
    <location>
        <begin position="46"/>
        <end position="239"/>
    </location>
</feature>
<evidence type="ECO:0000313" key="9">
    <source>
        <dbReference type="Proteomes" id="UP000544872"/>
    </source>
</evidence>
<keyword evidence="6" id="KW-0482">Metalloprotease</keyword>
<keyword evidence="9" id="KW-1185">Reference proteome</keyword>
<evidence type="ECO:0000256" key="2">
    <source>
        <dbReference type="ARBA" id="ARBA00022670"/>
    </source>
</evidence>
<keyword evidence="5" id="KW-0862">Zinc</keyword>
<dbReference type="GO" id="GO:0016020">
    <property type="term" value="C:membrane"/>
    <property type="evidence" value="ECO:0007669"/>
    <property type="project" value="TreeGrafter"/>
</dbReference>
<comment type="cofactor">
    <cofactor evidence="1">
        <name>Zn(2+)</name>
        <dbReference type="ChEBI" id="CHEBI:29105"/>
    </cofactor>
</comment>
<organism evidence="8 9">
    <name type="scientific">Novispirillum itersonii</name>
    <name type="common">Aquaspirillum itersonii</name>
    <dbReference type="NCBI Taxonomy" id="189"/>
    <lineage>
        <taxon>Bacteria</taxon>
        <taxon>Pseudomonadati</taxon>
        <taxon>Pseudomonadota</taxon>
        <taxon>Alphaproteobacteria</taxon>
        <taxon>Rhodospirillales</taxon>
        <taxon>Novispirillaceae</taxon>
        <taxon>Novispirillum</taxon>
    </lineage>
</organism>
<evidence type="ECO:0000259" key="7">
    <source>
        <dbReference type="Pfam" id="PF01435"/>
    </source>
</evidence>
<dbReference type="PANTHER" id="PTHR22726:SF1">
    <property type="entry name" value="METALLOENDOPEPTIDASE OMA1, MITOCHONDRIAL"/>
    <property type="match status" value="1"/>
</dbReference>
<keyword evidence="2 8" id="KW-0645">Protease</keyword>
<dbReference type="Gene3D" id="1.25.40.10">
    <property type="entry name" value="Tetratricopeptide repeat domain"/>
    <property type="match status" value="1"/>
</dbReference>
<gene>
    <name evidence="8" type="ORF">FHS48_001062</name>
</gene>
<dbReference type="InterPro" id="IPR001915">
    <property type="entry name" value="Peptidase_M48"/>
</dbReference>
<accession>A0A7W9ZG41</accession>
<dbReference type="EMBL" id="JACIIX010000003">
    <property type="protein sequence ID" value="MBB6209654.1"/>
    <property type="molecule type" value="Genomic_DNA"/>
</dbReference>
<dbReference type="GO" id="GO:0046872">
    <property type="term" value="F:metal ion binding"/>
    <property type="evidence" value="ECO:0007669"/>
    <property type="project" value="UniProtKB-KW"/>
</dbReference>
<evidence type="ECO:0000256" key="3">
    <source>
        <dbReference type="ARBA" id="ARBA00022723"/>
    </source>
</evidence>
<keyword evidence="4" id="KW-0378">Hydrolase</keyword>
<dbReference type="SUPFAM" id="SSF48452">
    <property type="entry name" value="TPR-like"/>
    <property type="match status" value="1"/>
</dbReference>
<name>A0A7W9ZG41_NOVIT</name>
<evidence type="ECO:0000256" key="4">
    <source>
        <dbReference type="ARBA" id="ARBA00022801"/>
    </source>
</evidence>
<dbReference type="Gene3D" id="3.30.2010.10">
    <property type="entry name" value="Metalloproteases ('zincins'), catalytic domain"/>
    <property type="match status" value="1"/>
</dbReference>
<dbReference type="Pfam" id="PF01435">
    <property type="entry name" value="Peptidase_M48"/>
    <property type="match status" value="1"/>
</dbReference>